<sequence>MLHHTLEIAKPYLAPASGTPVTVGSLWWWLTETPLKLASAGQEAVVVFFVLSGLVVALPAIRSTAPYSWGSFLASRFVRIYLPVWGALLLASGLIELLPREEGRVTAHSWLSDANATTVHGSILFDEATLSRYSFDIVNTLWSLRWEMVFAVLLPLYVLAARLVRRRWAAAGILAAGLTIAGFALQDGTLSYLPAFFLGTLIAANLDRYRAWAEARRSSRWFRPATLGALSVSAVCIIATWLARPVAPEGSLPSLLLTGLSVVGATGLVLLALAPTGFARGLGMRASQWLGRVSFSLYLVHVPLLVTAAFLLRDSRWPLVALLGIPVSLAVAALFQRFVEAPAHRLARRVGTAVRERGRRDGELSGCRPPARAARA</sequence>
<evidence type="ECO:0000256" key="1">
    <source>
        <dbReference type="SAM" id="Phobius"/>
    </source>
</evidence>
<feature type="transmembrane region" description="Helical" evidence="1">
    <location>
        <begin position="142"/>
        <end position="161"/>
    </location>
</feature>
<dbReference type="GO" id="GO:0016746">
    <property type="term" value="F:acyltransferase activity"/>
    <property type="evidence" value="ECO:0007669"/>
    <property type="project" value="UniProtKB-KW"/>
</dbReference>
<feature type="transmembrane region" description="Helical" evidence="1">
    <location>
        <begin position="45"/>
        <end position="65"/>
    </location>
</feature>
<feature type="transmembrane region" description="Helical" evidence="1">
    <location>
        <begin position="77"/>
        <end position="95"/>
    </location>
</feature>
<feature type="transmembrane region" description="Helical" evidence="1">
    <location>
        <begin position="295"/>
        <end position="313"/>
    </location>
</feature>
<feature type="domain" description="Acyltransferase 3" evidence="2">
    <location>
        <begin position="2"/>
        <end position="335"/>
    </location>
</feature>
<evidence type="ECO:0000313" key="3">
    <source>
        <dbReference type="EMBL" id="BDZ46439.1"/>
    </source>
</evidence>
<feature type="transmembrane region" description="Helical" evidence="1">
    <location>
        <begin position="319"/>
        <end position="339"/>
    </location>
</feature>
<protein>
    <submittedName>
        <fullName evidence="3">Acyltransferase</fullName>
    </submittedName>
</protein>
<organism evidence="3 4">
    <name type="scientific">Naasia aerilata</name>
    <dbReference type="NCBI Taxonomy" id="1162966"/>
    <lineage>
        <taxon>Bacteria</taxon>
        <taxon>Bacillati</taxon>
        <taxon>Actinomycetota</taxon>
        <taxon>Actinomycetes</taxon>
        <taxon>Micrococcales</taxon>
        <taxon>Microbacteriaceae</taxon>
        <taxon>Naasia</taxon>
    </lineage>
</organism>
<dbReference type="Pfam" id="PF01757">
    <property type="entry name" value="Acyl_transf_3"/>
    <property type="match status" value="1"/>
</dbReference>
<dbReference type="Proteomes" id="UP001321498">
    <property type="component" value="Chromosome"/>
</dbReference>
<feature type="transmembrane region" description="Helical" evidence="1">
    <location>
        <begin position="168"/>
        <end position="185"/>
    </location>
</feature>
<dbReference type="PANTHER" id="PTHR23028">
    <property type="entry name" value="ACETYLTRANSFERASE"/>
    <property type="match status" value="1"/>
</dbReference>
<feature type="transmembrane region" description="Helical" evidence="1">
    <location>
        <begin position="255"/>
        <end position="274"/>
    </location>
</feature>
<keyword evidence="1" id="KW-0812">Transmembrane</keyword>
<keyword evidence="1" id="KW-0472">Membrane</keyword>
<name>A0ABM8GDS5_9MICO</name>
<keyword evidence="3" id="KW-0808">Transferase</keyword>
<dbReference type="InterPro" id="IPR002656">
    <property type="entry name" value="Acyl_transf_3_dom"/>
</dbReference>
<evidence type="ECO:0000313" key="4">
    <source>
        <dbReference type="Proteomes" id="UP001321498"/>
    </source>
</evidence>
<keyword evidence="1" id="KW-1133">Transmembrane helix</keyword>
<feature type="transmembrane region" description="Helical" evidence="1">
    <location>
        <begin position="221"/>
        <end position="243"/>
    </location>
</feature>
<keyword evidence="4" id="KW-1185">Reference proteome</keyword>
<gene>
    <name evidence="3" type="ORF">GCM10025866_23480</name>
</gene>
<reference evidence="4" key="1">
    <citation type="journal article" date="2019" name="Int. J. Syst. Evol. Microbiol.">
        <title>The Global Catalogue of Microorganisms (GCM) 10K type strain sequencing project: providing services to taxonomists for standard genome sequencing and annotation.</title>
        <authorList>
            <consortium name="The Broad Institute Genomics Platform"/>
            <consortium name="The Broad Institute Genome Sequencing Center for Infectious Disease"/>
            <person name="Wu L."/>
            <person name="Ma J."/>
        </authorList>
    </citation>
    <scope>NUCLEOTIDE SEQUENCE [LARGE SCALE GENOMIC DNA]</scope>
    <source>
        <strain evidence="4">NBRC 108725</strain>
    </source>
</reference>
<proteinExistence type="predicted"/>
<keyword evidence="3" id="KW-0012">Acyltransferase</keyword>
<dbReference type="EMBL" id="AP027731">
    <property type="protein sequence ID" value="BDZ46439.1"/>
    <property type="molecule type" value="Genomic_DNA"/>
</dbReference>
<accession>A0ABM8GDS5</accession>
<feature type="transmembrane region" description="Helical" evidence="1">
    <location>
        <begin position="191"/>
        <end position="209"/>
    </location>
</feature>
<feature type="transmembrane region" description="Helical" evidence="1">
    <location>
        <begin position="12"/>
        <end position="30"/>
    </location>
</feature>
<evidence type="ECO:0000259" key="2">
    <source>
        <dbReference type="Pfam" id="PF01757"/>
    </source>
</evidence>
<dbReference type="InterPro" id="IPR050879">
    <property type="entry name" value="Acyltransferase_3"/>
</dbReference>